<feature type="region of interest" description="Disordered" evidence="1">
    <location>
        <begin position="95"/>
        <end position="114"/>
    </location>
</feature>
<protein>
    <submittedName>
        <fullName evidence="2">Uncharacterized protein</fullName>
    </submittedName>
</protein>
<proteinExistence type="predicted"/>
<reference evidence="2" key="1">
    <citation type="submission" date="2021-01" db="EMBL/GenBank/DDBJ databases">
        <authorList>
            <person name="Corre E."/>
            <person name="Pelletier E."/>
            <person name="Niang G."/>
            <person name="Scheremetjew M."/>
            <person name="Finn R."/>
            <person name="Kale V."/>
            <person name="Holt S."/>
            <person name="Cochrane G."/>
            <person name="Meng A."/>
            <person name="Brown T."/>
            <person name="Cohen L."/>
        </authorList>
    </citation>
    <scope>NUCLEOTIDE SEQUENCE</scope>
    <source>
        <strain evidence="2">Pbaha01</strain>
    </source>
</reference>
<dbReference type="AlphaFoldDB" id="A0A7S0B9L8"/>
<sequence>MRGFGSSHFGSGPLGPRVLHAHAHLCHHAEICDVHSLTARMASRPVQLLCCVVAVGARVAMAEGDCDTHGQSSCHGVGGDHVLLQLADANWLSRASPAGSTNMEEEGGEQCRTTEPGEQCHAAATWAMKVGVKQHPEWYPNLTMRSSFAEFQAHLSRHDREGCPKPCDLCHTAVPGEACHAAVTWAREHGIRLHPEWYLGLTYGASFEEFQAHLHAGGMALNGRAHAGCPMPCNLCRTVSDASEPCYTDLEWAMGSGIRSHPEWYPGLKENSSPTEFQGYLNTLGICPRPCGECHTTVEGERCYQGVVWAMETGIKLHPQWYPELTADSTFQAFQMHLHQGMYEQCPEPCM</sequence>
<organism evidence="2">
    <name type="scientific">Pyrodinium bahamense</name>
    <dbReference type="NCBI Taxonomy" id="73915"/>
    <lineage>
        <taxon>Eukaryota</taxon>
        <taxon>Sar</taxon>
        <taxon>Alveolata</taxon>
        <taxon>Dinophyceae</taxon>
        <taxon>Gonyaulacales</taxon>
        <taxon>Pyrocystaceae</taxon>
        <taxon>Pyrodinium</taxon>
    </lineage>
</organism>
<gene>
    <name evidence="2" type="ORF">PBAH0796_LOCUS31331</name>
</gene>
<name>A0A7S0B9L8_9DINO</name>
<evidence type="ECO:0000313" key="2">
    <source>
        <dbReference type="EMBL" id="CAD8387643.1"/>
    </source>
</evidence>
<evidence type="ECO:0000256" key="1">
    <source>
        <dbReference type="SAM" id="MobiDB-lite"/>
    </source>
</evidence>
<accession>A0A7S0B9L8</accession>
<dbReference type="EMBL" id="HBEG01051558">
    <property type="protein sequence ID" value="CAD8387643.1"/>
    <property type="molecule type" value="Transcribed_RNA"/>
</dbReference>